<dbReference type="SUPFAM" id="SSF52540">
    <property type="entry name" value="P-loop containing nucleoside triphosphate hydrolases"/>
    <property type="match status" value="1"/>
</dbReference>
<dbReference type="Proteomes" id="UP000297053">
    <property type="component" value="Chromosome"/>
</dbReference>
<evidence type="ECO:0000259" key="2">
    <source>
        <dbReference type="Pfam" id="PF00437"/>
    </source>
</evidence>
<accession>A0A4D6K9M6</accession>
<protein>
    <submittedName>
        <fullName evidence="3">Type II secretion protein</fullName>
    </submittedName>
</protein>
<dbReference type="GO" id="GO:0016887">
    <property type="term" value="F:ATP hydrolysis activity"/>
    <property type="evidence" value="ECO:0007669"/>
    <property type="project" value="InterPro"/>
</dbReference>
<dbReference type="AlphaFoldDB" id="A0A4D6K9M6"/>
<reference evidence="3 4" key="1">
    <citation type="submission" date="2019-04" db="EMBL/GenBank/DDBJ databases">
        <title>Complete genome sequence of Arthrobacter sp. ZXY-2 associated with effective atrazine degradation and salt adaptation.</title>
        <authorList>
            <person name="Zhao X."/>
        </authorList>
    </citation>
    <scope>NUCLEOTIDE SEQUENCE [LARGE SCALE GENOMIC DNA]</scope>
    <source>
        <strain evidence="4">ZP60</strain>
    </source>
</reference>
<evidence type="ECO:0000313" key="3">
    <source>
        <dbReference type="EMBL" id="QCD64570.1"/>
    </source>
</evidence>
<dbReference type="Pfam" id="PF00437">
    <property type="entry name" value="T2SSE"/>
    <property type="match status" value="1"/>
</dbReference>
<organism evidence="3 4">
    <name type="scientific">Halomicrobium mukohataei</name>
    <dbReference type="NCBI Taxonomy" id="57705"/>
    <lineage>
        <taxon>Archaea</taxon>
        <taxon>Methanobacteriati</taxon>
        <taxon>Methanobacteriota</taxon>
        <taxon>Stenosarchaea group</taxon>
        <taxon>Halobacteria</taxon>
        <taxon>Halobacteriales</taxon>
        <taxon>Haloarculaceae</taxon>
        <taxon>Halomicrobium</taxon>
    </lineage>
</organism>
<dbReference type="GeneID" id="42177780"/>
<dbReference type="KEGG" id="halz:E5139_02545"/>
<feature type="domain" description="Bacterial type II secretion system protein E" evidence="2">
    <location>
        <begin position="278"/>
        <end position="515"/>
    </location>
</feature>
<dbReference type="Gene3D" id="3.40.50.300">
    <property type="entry name" value="P-loop containing nucleotide triphosphate hydrolases"/>
    <property type="match status" value="1"/>
</dbReference>
<gene>
    <name evidence="3" type="ORF">E5139_02545</name>
</gene>
<evidence type="ECO:0000256" key="1">
    <source>
        <dbReference type="ARBA" id="ARBA00006611"/>
    </source>
</evidence>
<dbReference type="PANTHER" id="PTHR30486:SF6">
    <property type="entry name" value="TYPE IV PILUS RETRACTATION ATPASE PILT"/>
    <property type="match status" value="1"/>
</dbReference>
<dbReference type="Gene3D" id="3.30.450.380">
    <property type="match status" value="1"/>
</dbReference>
<proteinExistence type="inferred from homology"/>
<reference evidence="3 4" key="2">
    <citation type="submission" date="2019-04" db="EMBL/GenBank/DDBJ databases">
        <authorList>
            <person name="Yang S."/>
            <person name="Wei W."/>
        </authorList>
    </citation>
    <scope>NUCLEOTIDE SEQUENCE [LARGE SCALE GENOMIC DNA]</scope>
    <source>
        <strain evidence="4">ZP60</strain>
    </source>
</reference>
<dbReference type="InterPro" id="IPR001482">
    <property type="entry name" value="T2SS/T4SS_dom"/>
</dbReference>
<name>A0A4D6K9M6_9EURY</name>
<dbReference type="EMBL" id="CP039375">
    <property type="protein sequence ID" value="QCD64570.1"/>
    <property type="molecule type" value="Genomic_DNA"/>
</dbReference>
<dbReference type="InterPro" id="IPR050921">
    <property type="entry name" value="T4SS_GSP_E_ATPase"/>
</dbReference>
<dbReference type="InterPro" id="IPR027417">
    <property type="entry name" value="P-loop_NTPase"/>
</dbReference>
<comment type="similarity">
    <text evidence="1">Belongs to the GSP E family.</text>
</comment>
<dbReference type="PANTHER" id="PTHR30486">
    <property type="entry name" value="TWITCHING MOTILITY PROTEIN PILT"/>
    <property type="match status" value="1"/>
</dbReference>
<sequence length="617" mass="65866">MRGWFSRSTPAPDCGCTVRRGRNDTGETLLVDATDCPDGGRLAESPACRRTVVEALAERDAERVVTRSNGRERAYLDDHAALLCAAGRFVERTRFHDEALAERAVTDPIDAAREAVGRAGPVASIAAETGLGLCARRVGEIASLSPHVGPTIGHTRLGADPPADGRLRDSRRLSTGGRVRLYERDDDLPVYHLEPLGATLDDAAMATLERGRELVADGTVTGERAAWRAIRTVACEDDPVERLGRVLDRHTAGYGVLAECFDDPRVTDVFATAPVASNPLRVRVDGELATTNVRVSRRGVEALASQFRRESGRAFSRASPTLDATTTVGDRRVRIAGTTAPVSDGPAFALRAHDRTVWTLPQLVDNDTVPPAAAALLSLAVDRAAATLVAGPRGAGKTTLLGALLWELDPGVRTLVIEDTPELPVAQLQADGREVQSLVTARGDGPGLPADETLRTALRLGEGALAVGEVRGEEAQVLYEAMRVGAGGSAVLGTIHGDGGEDVRERVVADLDVPASSFATTDLVVTMGRFETEDGPARRVAAIEEVVSAGDAVDFEPLYRLREGRLQSTDRLERGNSELLAALADSDESYADVRAGLTERTDEIRRRERRTGRTVEA</sequence>
<evidence type="ECO:0000313" key="4">
    <source>
        <dbReference type="Proteomes" id="UP000297053"/>
    </source>
</evidence>
<dbReference type="OMA" id="ERMATNI"/>
<dbReference type="RefSeq" id="WP_015764004.1">
    <property type="nucleotide sequence ID" value="NZ_CP039375.1"/>
</dbReference>